<proteinExistence type="predicted"/>
<feature type="compositionally biased region" description="Basic and acidic residues" evidence="1">
    <location>
        <begin position="50"/>
        <end position="61"/>
    </location>
</feature>
<evidence type="ECO:0000313" key="2">
    <source>
        <dbReference type="EMBL" id="TCP39532.1"/>
    </source>
</evidence>
<dbReference type="RefSeq" id="WP_132464327.1">
    <property type="nucleotide sequence ID" value="NZ_SLXP01000011.1"/>
</dbReference>
<feature type="compositionally biased region" description="Acidic residues" evidence="1">
    <location>
        <begin position="68"/>
        <end position="79"/>
    </location>
</feature>
<sequence length="1035" mass="109493">MQNALSNIRADRTRTETDTTLSTPPPRSDWDIVILDPGETEPPATGTAGRDSETATRRDPNPGRAPETDDDRAEDETPDPADPGDSGETGDGEENGGPGDETDTETGEEDPQPPDETDGQDDAGQPSDPAGPVVTLSPGTTLSLAGGRVTTLLPEQADEIAAVEITDLPEHGNATVNPDNTIALVLSGSDYSGPLSLDYTITYTDGTVDARTASFDVAAPTQEAGWGTGTHYMLAEDANGDIVVEHGDNHRKVYVSGSETALSKADIAAREGLSEGEITAKWLVAHPEYGGSEAMALAVDAGMELWIGKGGLTGLTLNNTSPAPSSHWLMFEKGYTYEDLGGVFAWGARGESELHPLHVTSWGTGDRPVIDSAFGIAPQWATSNIVVSDLELVQGFGNLTADNVILTNMHFSGGVSFQGFSRPLKGFTLHNSEIVDVVPPEPEGGTWSGTAAGLFVRETSGILIEDTLFHHNGWGDDYRLDGSTEGGMPPNKFSHNIYLQNTTTDVTFRDNISAQAASVGAQFRGGGHIENNAFIDNNVAFNVLGGVYRNDGPIGNYSFVADNVVTSAGYKLSSNIGAVNWGIQNTGYDTTVFNNIIAHLADPNNPAEIAWKTGTSNPLTTTTDLFHDDTIIYNWLGTDPNSTRTHGNERYDSDLDTDIADQTTIQNFAAQFLGRPAGAHPDDEQLDNYYKSGWLTELMAYARENWTDGAPTAQDIVAYFQNSFGVAPNGTETTHRFVPNTLADGIRWDTRINWTTQAVPDDGDNVDLGGNWVYYGARTTTITDLDLGSGGRLHVTSGKLTVEGALETGADGGLITVEGPGQFWFDGYGDADLMIFDVTGGRLANTGEVTGTTAVAISGGQAILATDGARYDLTGGSELRIEGADASVGFDGNGTGTALLRMHDGSVLTFDADAEGFATLTEFRSGRWDQQGSPVDSHVILDGTLKLDLSDLPGGADSLSLIEVDMLSGTFDAIDIHGLGGDRNATIILDHAADELRLELSAGSGQTAFLEIGIDLADPALHVLSGDLPDLFDLG</sequence>
<dbReference type="OrthoDB" id="7796425at2"/>
<name>A0A4R2PU29_9RHOB</name>
<organism evidence="2 3">
    <name type="scientific">Rhodovulum marinum</name>
    <dbReference type="NCBI Taxonomy" id="320662"/>
    <lineage>
        <taxon>Bacteria</taxon>
        <taxon>Pseudomonadati</taxon>
        <taxon>Pseudomonadota</taxon>
        <taxon>Alphaproteobacteria</taxon>
        <taxon>Rhodobacterales</taxon>
        <taxon>Paracoccaceae</taxon>
        <taxon>Rhodovulum</taxon>
    </lineage>
</organism>
<keyword evidence="3" id="KW-1185">Reference proteome</keyword>
<dbReference type="Proteomes" id="UP000294835">
    <property type="component" value="Unassembled WGS sequence"/>
</dbReference>
<dbReference type="AlphaFoldDB" id="A0A4R2PU29"/>
<dbReference type="InterPro" id="IPR011050">
    <property type="entry name" value="Pectin_lyase_fold/virulence"/>
</dbReference>
<accession>A0A4R2PU29</accession>
<feature type="region of interest" description="Disordered" evidence="1">
    <location>
        <begin position="1"/>
        <end position="142"/>
    </location>
</feature>
<protein>
    <submittedName>
        <fullName evidence="2">Uncharacterized protein</fullName>
    </submittedName>
</protein>
<evidence type="ECO:0000313" key="3">
    <source>
        <dbReference type="Proteomes" id="UP000294835"/>
    </source>
</evidence>
<feature type="compositionally biased region" description="Acidic residues" evidence="1">
    <location>
        <begin position="88"/>
        <end position="121"/>
    </location>
</feature>
<evidence type="ECO:0000256" key="1">
    <source>
        <dbReference type="SAM" id="MobiDB-lite"/>
    </source>
</evidence>
<reference evidence="2 3" key="1">
    <citation type="submission" date="2019-03" db="EMBL/GenBank/DDBJ databases">
        <title>Genomic Encyclopedia of Type Strains, Phase IV (KMG-IV): sequencing the most valuable type-strain genomes for metagenomic binning, comparative biology and taxonomic classification.</title>
        <authorList>
            <person name="Goeker M."/>
        </authorList>
    </citation>
    <scope>NUCLEOTIDE SEQUENCE [LARGE SCALE GENOMIC DNA]</scope>
    <source>
        <strain evidence="2 3">DSM 18063</strain>
    </source>
</reference>
<comment type="caution">
    <text evidence="2">The sequence shown here is derived from an EMBL/GenBank/DDBJ whole genome shotgun (WGS) entry which is preliminary data.</text>
</comment>
<dbReference type="SUPFAM" id="SSF51126">
    <property type="entry name" value="Pectin lyase-like"/>
    <property type="match status" value="1"/>
</dbReference>
<gene>
    <name evidence="2" type="ORF">EV662_11112</name>
</gene>
<dbReference type="EMBL" id="SLXP01000011">
    <property type="protein sequence ID" value="TCP39532.1"/>
    <property type="molecule type" value="Genomic_DNA"/>
</dbReference>